<dbReference type="AlphaFoldDB" id="A0AAN9T623"/>
<dbReference type="Proteomes" id="UP001367676">
    <property type="component" value="Unassembled WGS sequence"/>
</dbReference>
<keyword evidence="1" id="KW-0812">Transmembrane</keyword>
<sequence length="213" mass="24464">MILKLFVVVFAGCIYIINCDCGDDVQKEYDKYHANNLKNINCTLLENCFIESSSSDQLDNFLPRGELDERYKCVFRCVFMKVNVTMDKSTDVLSQDDINKLLNSNRMVRFQEKLSNTSLMECNKILKNDADKNICDPAYNLVNCAVKQWNKENTSVNDTTYGKNFPLALLSHGGDKSHKNWWDEFKSKVTPFLIIGILLMMLILYCLNGCESC</sequence>
<dbReference type="Gene3D" id="1.10.238.20">
    <property type="entry name" value="Pheromone/general odorant binding protein domain"/>
    <property type="match status" value="1"/>
</dbReference>
<keyword evidence="1" id="KW-1133">Transmembrane helix</keyword>
<dbReference type="GO" id="GO:0005549">
    <property type="term" value="F:odorant binding"/>
    <property type="evidence" value="ECO:0007669"/>
    <property type="project" value="InterPro"/>
</dbReference>
<evidence type="ECO:0000313" key="3">
    <source>
        <dbReference type="EMBL" id="KAK7574245.1"/>
    </source>
</evidence>
<protein>
    <submittedName>
        <fullName evidence="3">Uncharacterized protein</fullName>
    </submittedName>
</protein>
<feature type="signal peptide" evidence="2">
    <location>
        <begin position="1"/>
        <end position="19"/>
    </location>
</feature>
<keyword evidence="4" id="KW-1185">Reference proteome</keyword>
<comment type="caution">
    <text evidence="3">The sequence shown here is derived from an EMBL/GenBank/DDBJ whole genome shotgun (WGS) entry which is preliminary data.</text>
</comment>
<dbReference type="Pfam" id="PF01395">
    <property type="entry name" value="PBP_GOBP"/>
    <property type="match status" value="1"/>
</dbReference>
<dbReference type="EMBL" id="JBBCAQ010000037">
    <property type="protein sequence ID" value="KAK7574245.1"/>
    <property type="molecule type" value="Genomic_DNA"/>
</dbReference>
<feature type="transmembrane region" description="Helical" evidence="1">
    <location>
        <begin position="189"/>
        <end position="207"/>
    </location>
</feature>
<keyword evidence="2" id="KW-0732">Signal</keyword>
<accession>A0AAN9T623</accession>
<keyword evidence="1" id="KW-0472">Membrane</keyword>
<proteinExistence type="predicted"/>
<reference evidence="3 4" key="1">
    <citation type="submission" date="2024-03" db="EMBL/GenBank/DDBJ databases">
        <title>Adaptation during the transition from Ophiocordyceps entomopathogen to insect associate is accompanied by gene loss and intensified selection.</title>
        <authorList>
            <person name="Ward C.M."/>
            <person name="Onetto C.A."/>
            <person name="Borneman A.R."/>
        </authorList>
    </citation>
    <scope>NUCLEOTIDE SEQUENCE [LARGE SCALE GENOMIC DNA]</scope>
    <source>
        <strain evidence="3">AWRI1</strain>
        <tissue evidence="3">Single Adult Female</tissue>
    </source>
</reference>
<evidence type="ECO:0000256" key="1">
    <source>
        <dbReference type="SAM" id="Phobius"/>
    </source>
</evidence>
<evidence type="ECO:0000313" key="4">
    <source>
        <dbReference type="Proteomes" id="UP001367676"/>
    </source>
</evidence>
<name>A0AAN9T623_9HEMI</name>
<dbReference type="SUPFAM" id="SSF47565">
    <property type="entry name" value="Insect pheromone/odorant-binding proteins"/>
    <property type="match status" value="1"/>
</dbReference>
<organism evidence="3 4">
    <name type="scientific">Parthenolecanium corni</name>
    <dbReference type="NCBI Taxonomy" id="536013"/>
    <lineage>
        <taxon>Eukaryota</taxon>
        <taxon>Metazoa</taxon>
        <taxon>Ecdysozoa</taxon>
        <taxon>Arthropoda</taxon>
        <taxon>Hexapoda</taxon>
        <taxon>Insecta</taxon>
        <taxon>Pterygota</taxon>
        <taxon>Neoptera</taxon>
        <taxon>Paraneoptera</taxon>
        <taxon>Hemiptera</taxon>
        <taxon>Sternorrhyncha</taxon>
        <taxon>Coccoidea</taxon>
        <taxon>Coccidae</taxon>
        <taxon>Parthenolecanium</taxon>
    </lineage>
</organism>
<gene>
    <name evidence="3" type="ORF">V9T40_011436</name>
</gene>
<dbReference type="InterPro" id="IPR006170">
    <property type="entry name" value="PBP/GOBP"/>
</dbReference>
<dbReference type="InterPro" id="IPR036728">
    <property type="entry name" value="PBP_GOBP_sf"/>
</dbReference>
<evidence type="ECO:0000256" key="2">
    <source>
        <dbReference type="SAM" id="SignalP"/>
    </source>
</evidence>
<feature type="chain" id="PRO_5042855138" evidence="2">
    <location>
        <begin position="20"/>
        <end position="213"/>
    </location>
</feature>